<proteinExistence type="predicted"/>
<accession>A0A2A2KNQ8</accession>
<protein>
    <submittedName>
        <fullName evidence="2">Uncharacterized protein</fullName>
    </submittedName>
</protein>
<dbReference type="AlphaFoldDB" id="A0A2A2KNQ8"/>
<evidence type="ECO:0000313" key="2">
    <source>
        <dbReference type="EMBL" id="PAV75542.1"/>
    </source>
</evidence>
<sequence>MNLEWAYNSIWSRYDNHNDHINNDNDNHANDDHINDDNDNHTNNDDNDNNNDHINNNRSLFCQFSPVSWLS</sequence>
<gene>
    <name evidence="2" type="ORF">WR25_22679</name>
</gene>
<feature type="compositionally biased region" description="Basic and acidic residues" evidence="1">
    <location>
        <begin position="16"/>
        <end position="44"/>
    </location>
</feature>
<dbReference type="Proteomes" id="UP000218231">
    <property type="component" value="Unassembled WGS sequence"/>
</dbReference>
<evidence type="ECO:0000313" key="3">
    <source>
        <dbReference type="Proteomes" id="UP000218231"/>
    </source>
</evidence>
<reference evidence="2 3" key="1">
    <citation type="journal article" date="2017" name="Curr. Biol.">
        <title>Genome architecture and evolution of a unichromosomal asexual nematode.</title>
        <authorList>
            <person name="Fradin H."/>
            <person name="Zegar C."/>
            <person name="Gutwein M."/>
            <person name="Lucas J."/>
            <person name="Kovtun M."/>
            <person name="Corcoran D."/>
            <person name="Baugh L.R."/>
            <person name="Kiontke K."/>
            <person name="Gunsalus K."/>
            <person name="Fitch D.H."/>
            <person name="Piano F."/>
        </authorList>
    </citation>
    <scope>NUCLEOTIDE SEQUENCE [LARGE SCALE GENOMIC DNA]</scope>
    <source>
        <strain evidence="2">PF1309</strain>
    </source>
</reference>
<feature type="region of interest" description="Disordered" evidence="1">
    <location>
        <begin position="16"/>
        <end position="57"/>
    </location>
</feature>
<organism evidence="2 3">
    <name type="scientific">Diploscapter pachys</name>
    <dbReference type="NCBI Taxonomy" id="2018661"/>
    <lineage>
        <taxon>Eukaryota</taxon>
        <taxon>Metazoa</taxon>
        <taxon>Ecdysozoa</taxon>
        <taxon>Nematoda</taxon>
        <taxon>Chromadorea</taxon>
        <taxon>Rhabditida</taxon>
        <taxon>Rhabditina</taxon>
        <taxon>Rhabditomorpha</taxon>
        <taxon>Rhabditoidea</taxon>
        <taxon>Rhabditidae</taxon>
        <taxon>Diploscapter</taxon>
    </lineage>
</organism>
<comment type="caution">
    <text evidence="2">The sequence shown here is derived from an EMBL/GenBank/DDBJ whole genome shotgun (WGS) entry which is preliminary data.</text>
</comment>
<name>A0A2A2KNQ8_9BILA</name>
<evidence type="ECO:0000256" key="1">
    <source>
        <dbReference type="SAM" id="MobiDB-lite"/>
    </source>
</evidence>
<keyword evidence="3" id="KW-1185">Reference proteome</keyword>
<dbReference type="EMBL" id="LIAE01008067">
    <property type="protein sequence ID" value="PAV75542.1"/>
    <property type="molecule type" value="Genomic_DNA"/>
</dbReference>